<sequence length="107" mass="12000">MAALYSHHRRRRQGSGTEPKEEDGYESVRLACTVAREELGVLEAESATMHTAFDMNAFTAGQENEAPGQSHGNGRALLVRTKAERAREEQALQRAETLLRYTYPHDL</sequence>
<feature type="region of interest" description="Disordered" evidence="1">
    <location>
        <begin position="1"/>
        <end position="26"/>
    </location>
</feature>
<protein>
    <submittedName>
        <fullName evidence="2">Uncharacterized protein</fullName>
    </submittedName>
</protein>
<accession>A0A146M0G1</accession>
<reference evidence="2" key="1">
    <citation type="journal article" date="2016" name="Gigascience">
        <title>De novo construction of an expanded transcriptome assembly for the western tarnished plant bug, Lygus hesperus.</title>
        <authorList>
            <person name="Tassone E.E."/>
            <person name="Geib S.M."/>
            <person name="Hall B."/>
            <person name="Fabrick J.A."/>
            <person name="Brent C.S."/>
            <person name="Hull J.J."/>
        </authorList>
    </citation>
    <scope>NUCLEOTIDE SEQUENCE</scope>
</reference>
<dbReference type="EMBL" id="GDHC01005924">
    <property type="protein sequence ID" value="JAQ12705.1"/>
    <property type="molecule type" value="Transcribed_RNA"/>
</dbReference>
<name>A0A146M0G1_LYGHE</name>
<dbReference type="AlphaFoldDB" id="A0A146M0G1"/>
<organism evidence="2">
    <name type="scientific">Lygus hesperus</name>
    <name type="common">Western plant bug</name>
    <dbReference type="NCBI Taxonomy" id="30085"/>
    <lineage>
        <taxon>Eukaryota</taxon>
        <taxon>Metazoa</taxon>
        <taxon>Ecdysozoa</taxon>
        <taxon>Arthropoda</taxon>
        <taxon>Hexapoda</taxon>
        <taxon>Insecta</taxon>
        <taxon>Pterygota</taxon>
        <taxon>Neoptera</taxon>
        <taxon>Paraneoptera</taxon>
        <taxon>Hemiptera</taxon>
        <taxon>Heteroptera</taxon>
        <taxon>Panheteroptera</taxon>
        <taxon>Cimicomorpha</taxon>
        <taxon>Miridae</taxon>
        <taxon>Mirini</taxon>
        <taxon>Lygus</taxon>
    </lineage>
</organism>
<gene>
    <name evidence="2" type="ORF">g.15665</name>
</gene>
<proteinExistence type="predicted"/>
<evidence type="ECO:0000256" key="1">
    <source>
        <dbReference type="SAM" id="MobiDB-lite"/>
    </source>
</evidence>
<feature type="compositionally biased region" description="Basic residues" evidence="1">
    <location>
        <begin position="1"/>
        <end position="13"/>
    </location>
</feature>
<evidence type="ECO:0000313" key="2">
    <source>
        <dbReference type="EMBL" id="JAQ12705.1"/>
    </source>
</evidence>